<dbReference type="AlphaFoldDB" id="A0A840PD65"/>
<dbReference type="Proteomes" id="UP000578449">
    <property type="component" value="Unassembled WGS sequence"/>
</dbReference>
<keyword evidence="3" id="KW-1185">Reference proteome</keyword>
<sequence length="155" mass="16506">MTEEGDEPPRRGRLRPGWVLGAVVAAVAMTAGAILAVQRGNDDPGDFAKVVADALAQGGDERFRSVFCESTPLRSSGVDVFALVRPTKVTVDTVVEKDDANAMAVLAVEKANDRVWISMDKQPDWCVDEIALCTTAAEPRISPPALPCDGLLGRD</sequence>
<keyword evidence="1" id="KW-1133">Transmembrane helix</keyword>
<proteinExistence type="predicted"/>
<keyword evidence="1" id="KW-0472">Membrane</keyword>
<gene>
    <name evidence="2" type="ORF">HNP84_003701</name>
</gene>
<comment type="caution">
    <text evidence="2">The sequence shown here is derived from an EMBL/GenBank/DDBJ whole genome shotgun (WGS) entry which is preliminary data.</text>
</comment>
<evidence type="ECO:0000313" key="3">
    <source>
        <dbReference type="Proteomes" id="UP000578449"/>
    </source>
</evidence>
<organism evidence="2 3">
    <name type="scientific">Thermocatellispora tengchongensis</name>
    <dbReference type="NCBI Taxonomy" id="1073253"/>
    <lineage>
        <taxon>Bacteria</taxon>
        <taxon>Bacillati</taxon>
        <taxon>Actinomycetota</taxon>
        <taxon>Actinomycetes</taxon>
        <taxon>Streptosporangiales</taxon>
        <taxon>Streptosporangiaceae</taxon>
        <taxon>Thermocatellispora</taxon>
    </lineage>
</organism>
<reference evidence="2 3" key="1">
    <citation type="submission" date="2020-08" db="EMBL/GenBank/DDBJ databases">
        <title>Genomic Encyclopedia of Type Strains, Phase IV (KMG-IV): sequencing the most valuable type-strain genomes for metagenomic binning, comparative biology and taxonomic classification.</title>
        <authorList>
            <person name="Goeker M."/>
        </authorList>
    </citation>
    <scope>NUCLEOTIDE SEQUENCE [LARGE SCALE GENOMIC DNA]</scope>
    <source>
        <strain evidence="2 3">DSM 45615</strain>
    </source>
</reference>
<dbReference type="EMBL" id="JACHGN010000007">
    <property type="protein sequence ID" value="MBB5133975.1"/>
    <property type="molecule type" value="Genomic_DNA"/>
</dbReference>
<keyword evidence="1" id="KW-0812">Transmembrane</keyword>
<accession>A0A840PD65</accession>
<dbReference type="RefSeq" id="WP_185050899.1">
    <property type="nucleotide sequence ID" value="NZ_BAABIX010000039.1"/>
</dbReference>
<protein>
    <submittedName>
        <fullName evidence="2">Uncharacterized protein</fullName>
    </submittedName>
</protein>
<feature type="transmembrane region" description="Helical" evidence="1">
    <location>
        <begin position="18"/>
        <end position="37"/>
    </location>
</feature>
<name>A0A840PD65_9ACTN</name>
<evidence type="ECO:0000256" key="1">
    <source>
        <dbReference type="SAM" id="Phobius"/>
    </source>
</evidence>
<evidence type="ECO:0000313" key="2">
    <source>
        <dbReference type="EMBL" id="MBB5133975.1"/>
    </source>
</evidence>